<evidence type="ECO:0000256" key="1">
    <source>
        <dbReference type="ARBA" id="ARBA00008226"/>
    </source>
</evidence>
<comment type="similarity">
    <text evidence="1">Belongs to the class-II aminoacyl-tRNA synthetase family.</text>
</comment>
<dbReference type="GO" id="GO:0005524">
    <property type="term" value="F:ATP binding"/>
    <property type="evidence" value="ECO:0007669"/>
    <property type="project" value="UniProtKB-KW"/>
</dbReference>
<evidence type="ECO:0000256" key="2">
    <source>
        <dbReference type="ARBA" id="ARBA00012816"/>
    </source>
</evidence>
<dbReference type="EC" id="6.1.1.22" evidence="2"/>
<evidence type="ECO:0000256" key="7">
    <source>
        <dbReference type="ARBA" id="ARBA00023146"/>
    </source>
</evidence>
<feature type="domain" description="Aminoacyl-transfer RNA synthetases class-II family profile" evidence="9">
    <location>
        <begin position="140"/>
        <end position="462"/>
    </location>
</feature>
<dbReference type="NCBIfam" id="TIGR00457">
    <property type="entry name" value="asnS"/>
    <property type="match status" value="1"/>
</dbReference>
<dbReference type="InterPro" id="IPR002312">
    <property type="entry name" value="Asp/Asn-tRNA-synth_IIb"/>
</dbReference>
<feature type="region of interest" description="Disordered" evidence="8">
    <location>
        <begin position="182"/>
        <end position="206"/>
    </location>
</feature>
<reference evidence="10 11" key="1">
    <citation type="submission" date="2019-07" db="EMBL/GenBank/DDBJ databases">
        <title>Draft genome assembly of a fouling barnacle, Amphibalanus amphitrite (Darwin, 1854): The first reference genome for Thecostraca.</title>
        <authorList>
            <person name="Kim W."/>
        </authorList>
    </citation>
    <scope>NUCLEOTIDE SEQUENCE [LARGE SCALE GENOMIC DNA]</scope>
    <source>
        <strain evidence="10">SNU_AA5</strain>
        <tissue evidence="10">Soma without cirri and trophi</tissue>
    </source>
</reference>
<name>A0A6A4WP78_AMPAM</name>
<dbReference type="Gene3D" id="2.40.50.140">
    <property type="entry name" value="Nucleic acid-binding proteins"/>
    <property type="match status" value="1"/>
</dbReference>
<proteinExistence type="inferred from homology"/>
<evidence type="ECO:0000256" key="3">
    <source>
        <dbReference type="ARBA" id="ARBA00022598"/>
    </source>
</evidence>
<dbReference type="InterPro" id="IPR006195">
    <property type="entry name" value="aa-tRNA-synth_II"/>
</dbReference>
<organism evidence="10 11">
    <name type="scientific">Amphibalanus amphitrite</name>
    <name type="common">Striped barnacle</name>
    <name type="synonym">Balanus amphitrite</name>
    <dbReference type="NCBI Taxonomy" id="1232801"/>
    <lineage>
        <taxon>Eukaryota</taxon>
        <taxon>Metazoa</taxon>
        <taxon>Ecdysozoa</taxon>
        <taxon>Arthropoda</taxon>
        <taxon>Crustacea</taxon>
        <taxon>Multicrustacea</taxon>
        <taxon>Cirripedia</taxon>
        <taxon>Thoracica</taxon>
        <taxon>Thoracicalcarea</taxon>
        <taxon>Balanomorpha</taxon>
        <taxon>Balanoidea</taxon>
        <taxon>Balanidae</taxon>
        <taxon>Amphibalaninae</taxon>
        <taxon>Amphibalanus</taxon>
    </lineage>
</organism>
<evidence type="ECO:0000259" key="9">
    <source>
        <dbReference type="PROSITE" id="PS50862"/>
    </source>
</evidence>
<keyword evidence="4" id="KW-0547">Nucleotide-binding</keyword>
<gene>
    <name evidence="10" type="primary">Nars2</name>
    <name evidence="10" type="ORF">FJT64_022797</name>
</gene>
<keyword evidence="11" id="KW-1185">Reference proteome</keyword>
<keyword evidence="6" id="KW-0648">Protein biosynthesis</keyword>
<dbReference type="AlphaFoldDB" id="A0A6A4WP78"/>
<evidence type="ECO:0000313" key="11">
    <source>
        <dbReference type="Proteomes" id="UP000440578"/>
    </source>
</evidence>
<comment type="caution">
    <text evidence="10">The sequence shown here is derived from an EMBL/GenBank/DDBJ whole genome shotgun (WGS) entry which is preliminary data.</text>
</comment>
<evidence type="ECO:0000256" key="8">
    <source>
        <dbReference type="SAM" id="MobiDB-lite"/>
    </source>
</evidence>
<accession>A0A6A4WP78</accession>
<dbReference type="SUPFAM" id="SSF50249">
    <property type="entry name" value="Nucleic acid-binding proteins"/>
    <property type="match status" value="1"/>
</dbReference>
<sequence length="472" mass="52389">MVGLTRVCCTYVQRSVSRALHSPDETKVTVQGWLRSVRAQKSRVFASLNDGLSAETLQLVIPSSLDPKGLSVNSFVQVSGQIVHTPSRPQPAELKCHHVHLVKTCPPEGYPFPARSSPDWHQARQHPHLRSRLARCGAVLRARAAVTRAVHEHMERQGYLQVDTPVLTANDCEGAGHVFTVMTSPGRSEAGDGADSDGSSDSDDRERPFFGRDVYLTVSGQLHLEAVTCGVTHVYTLSPAFRAERSRTRRHLAEFRMLEAELAPAAELSELTAPLEQLTREVAEGFLASCGPELELLRPDDWREHLTFLKRLHSAPFAQITHAEAVELLRRRGDLSCAPRPDGDLSREHELALLEHTGNTPVFVTEWPAELKPFYMRPSGENTVAAVDLLVPRIGELAGGSLREDCADRLSSRLARLGLSERLDWYVQLRRYGGPPTAGYGLGLERLLLLLTGLEHVRDVVPFPRWLHHCDT</sequence>
<dbReference type="SUPFAM" id="SSF55681">
    <property type="entry name" value="Class II aaRS and biotin synthetases"/>
    <property type="match status" value="1"/>
</dbReference>
<dbReference type="CDD" id="cd04318">
    <property type="entry name" value="EcAsnRS_like_N"/>
    <property type="match status" value="1"/>
</dbReference>
<dbReference type="GO" id="GO:0006421">
    <property type="term" value="P:asparaginyl-tRNA aminoacylation"/>
    <property type="evidence" value="ECO:0007669"/>
    <property type="project" value="InterPro"/>
</dbReference>
<dbReference type="InterPro" id="IPR004522">
    <property type="entry name" value="Asn-tRNA-ligase"/>
</dbReference>
<dbReference type="Pfam" id="PF00152">
    <property type="entry name" value="tRNA-synt_2"/>
    <property type="match status" value="1"/>
</dbReference>
<dbReference type="PRINTS" id="PR01042">
    <property type="entry name" value="TRNASYNTHASP"/>
</dbReference>
<dbReference type="EMBL" id="VIIS01000742">
    <property type="protein sequence ID" value="KAF0305544.1"/>
    <property type="molecule type" value="Genomic_DNA"/>
</dbReference>
<dbReference type="OrthoDB" id="360585at2759"/>
<dbReference type="GO" id="GO:0004816">
    <property type="term" value="F:asparagine-tRNA ligase activity"/>
    <property type="evidence" value="ECO:0007669"/>
    <property type="project" value="UniProtKB-EC"/>
</dbReference>
<keyword evidence="7" id="KW-0030">Aminoacyl-tRNA synthetase</keyword>
<keyword evidence="3 10" id="KW-0436">Ligase</keyword>
<evidence type="ECO:0000256" key="5">
    <source>
        <dbReference type="ARBA" id="ARBA00022840"/>
    </source>
</evidence>
<keyword evidence="5" id="KW-0067">ATP-binding</keyword>
<evidence type="ECO:0000256" key="6">
    <source>
        <dbReference type="ARBA" id="ARBA00022917"/>
    </source>
</evidence>
<feature type="compositionally biased region" description="Acidic residues" evidence="8">
    <location>
        <begin position="192"/>
        <end position="201"/>
    </location>
</feature>
<dbReference type="GO" id="GO:0005739">
    <property type="term" value="C:mitochondrion"/>
    <property type="evidence" value="ECO:0007669"/>
    <property type="project" value="TreeGrafter"/>
</dbReference>
<dbReference type="Gene3D" id="3.30.930.10">
    <property type="entry name" value="Bira Bifunctional Protein, Domain 2"/>
    <property type="match status" value="1"/>
</dbReference>
<evidence type="ECO:0000256" key="4">
    <source>
        <dbReference type="ARBA" id="ARBA00022741"/>
    </source>
</evidence>
<dbReference type="PANTHER" id="PTHR22594:SF34">
    <property type="entry name" value="ASPARAGINE--TRNA LIGASE, MITOCHONDRIAL-RELATED"/>
    <property type="match status" value="1"/>
</dbReference>
<protein>
    <recommendedName>
        <fullName evidence="2">asparagine--tRNA ligase</fullName>
        <ecNumber evidence="2">6.1.1.22</ecNumber>
    </recommendedName>
</protein>
<dbReference type="InterPro" id="IPR045864">
    <property type="entry name" value="aa-tRNA-synth_II/BPL/LPL"/>
</dbReference>
<evidence type="ECO:0000313" key="10">
    <source>
        <dbReference type="EMBL" id="KAF0305544.1"/>
    </source>
</evidence>
<dbReference type="Proteomes" id="UP000440578">
    <property type="component" value="Unassembled WGS sequence"/>
</dbReference>
<dbReference type="InterPro" id="IPR004364">
    <property type="entry name" value="Aa-tRNA-synt_II"/>
</dbReference>
<dbReference type="InterPro" id="IPR012340">
    <property type="entry name" value="NA-bd_OB-fold"/>
</dbReference>
<dbReference type="PANTHER" id="PTHR22594">
    <property type="entry name" value="ASPARTYL/LYSYL-TRNA SYNTHETASE"/>
    <property type="match status" value="1"/>
</dbReference>
<dbReference type="PROSITE" id="PS50862">
    <property type="entry name" value="AA_TRNA_LIGASE_II"/>
    <property type="match status" value="1"/>
</dbReference>